<dbReference type="InterPro" id="IPR006694">
    <property type="entry name" value="Fatty_acid_hydroxylase"/>
</dbReference>
<feature type="transmembrane region" description="Helical" evidence="6">
    <location>
        <begin position="94"/>
        <end position="118"/>
    </location>
</feature>
<feature type="transmembrane region" description="Helical" evidence="6">
    <location>
        <begin position="139"/>
        <end position="160"/>
    </location>
</feature>
<dbReference type="GO" id="GO:0016491">
    <property type="term" value="F:oxidoreductase activity"/>
    <property type="evidence" value="ECO:0007669"/>
    <property type="project" value="InterPro"/>
</dbReference>
<dbReference type="InterPro" id="IPR050307">
    <property type="entry name" value="Sterol_Desaturase_Related"/>
</dbReference>
<proteinExistence type="predicted"/>
<dbReference type="Proteomes" id="UP001303373">
    <property type="component" value="Chromosome 3"/>
</dbReference>
<name>A0AAQ3M153_9PEZI</name>
<feature type="compositionally biased region" description="Basic residues" evidence="5">
    <location>
        <begin position="407"/>
        <end position="419"/>
    </location>
</feature>
<evidence type="ECO:0000256" key="2">
    <source>
        <dbReference type="ARBA" id="ARBA00022692"/>
    </source>
</evidence>
<dbReference type="Pfam" id="PF04116">
    <property type="entry name" value="FA_hydroxylase"/>
    <property type="match status" value="1"/>
</dbReference>
<evidence type="ECO:0000256" key="5">
    <source>
        <dbReference type="SAM" id="MobiDB-lite"/>
    </source>
</evidence>
<dbReference type="GO" id="GO:0005506">
    <property type="term" value="F:iron ion binding"/>
    <property type="evidence" value="ECO:0007669"/>
    <property type="project" value="InterPro"/>
</dbReference>
<dbReference type="AlphaFoldDB" id="A0AAQ3M153"/>
<evidence type="ECO:0000313" key="8">
    <source>
        <dbReference type="EMBL" id="WPG99619.1"/>
    </source>
</evidence>
<dbReference type="GO" id="GO:0008610">
    <property type="term" value="P:lipid biosynthetic process"/>
    <property type="evidence" value="ECO:0007669"/>
    <property type="project" value="InterPro"/>
</dbReference>
<dbReference type="PANTHER" id="PTHR11863">
    <property type="entry name" value="STEROL DESATURASE"/>
    <property type="match status" value="1"/>
</dbReference>
<feature type="transmembrane region" description="Helical" evidence="6">
    <location>
        <begin position="49"/>
        <end position="74"/>
    </location>
</feature>
<comment type="subcellular location">
    <subcellularLocation>
        <location evidence="1">Membrane</location>
    </subcellularLocation>
</comment>
<evidence type="ECO:0000256" key="1">
    <source>
        <dbReference type="ARBA" id="ARBA00004370"/>
    </source>
</evidence>
<keyword evidence="4 6" id="KW-0472">Membrane</keyword>
<dbReference type="EMBL" id="CP138582">
    <property type="protein sequence ID" value="WPG99619.1"/>
    <property type="molecule type" value="Genomic_DNA"/>
</dbReference>
<feature type="transmembrane region" description="Helical" evidence="6">
    <location>
        <begin position="263"/>
        <end position="286"/>
    </location>
</feature>
<keyword evidence="9" id="KW-1185">Reference proteome</keyword>
<keyword evidence="3 6" id="KW-1133">Transmembrane helix</keyword>
<evidence type="ECO:0000256" key="4">
    <source>
        <dbReference type="ARBA" id="ARBA00023136"/>
    </source>
</evidence>
<keyword evidence="2 6" id="KW-0812">Transmembrane</keyword>
<evidence type="ECO:0000256" key="6">
    <source>
        <dbReference type="SAM" id="Phobius"/>
    </source>
</evidence>
<organism evidence="8 9">
    <name type="scientific">Acrodontium crateriforme</name>
    <dbReference type="NCBI Taxonomy" id="150365"/>
    <lineage>
        <taxon>Eukaryota</taxon>
        <taxon>Fungi</taxon>
        <taxon>Dikarya</taxon>
        <taxon>Ascomycota</taxon>
        <taxon>Pezizomycotina</taxon>
        <taxon>Dothideomycetes</taxon>
        <taxon>Dothideomycetidae</taxon>
        <taxon>Mycosphaerellales</taxon>
        <taxon>Teratosphaeriaceae</taxon>
        <taxon>Acrodontium</taxon>
    </lineage>
</organism>
<feature type="domain" description="Fatty acid hydroxylase" evidence="7">
    <location>
        <begin position="193"/>
        <end position="327"/>
    </location>
</feature>
<protein>
    <submittedName>
        <fullName evidence="8">Sterol desaturase family</fullName>
    </submittedName>
</protein>
<sequence length="419" mass="46426">MSLIPQAVRDNALYAYGYLNGRSFAFPRSFSALYGSVVSKATSLVALPLPFLSFLALPFFGGTSTTINLLFFYLTWTALIWSCDPLTVELVGTLAVRLICFLLPALGFLALDCLSPGISKNIKAQGRASSPLKLGRDKLIEIGLVATVNVLLSVALQAAFEYLSTQILHMRSALKVTSAVPLPWNLVSDIFRGLIMRGILRYLIHRFILHTYESPLKNWHKTWQHSVRYPFSIVAAYDHPVNYLVGQWLPVFLPAYFFRYHVLTWHIILAIVSLEDLFVYSGYVGLPSRIMLTGMARRTDAHFLAAQTTKVSGNFGSIGLLDFVCRTTCPDEGDLIDDIKGEAQKHKVRERAENAASGAWEGLKDDQNDSNSRSRKETQGGPDADYIDDADVGDAATSDKAPSQQGARRRGGRRKARDA</sequence>
<accession>A0AAQ3M153</accession>
<feature type="region of interest" description="Disordered" evidence="5">
    <location>
        <begin position="347"/>
        <end position="419"/>
    </location>
</feature>
<gene>
    <name evidence="8" type="ORF">R9X50_00243700</name>
</gene>
<reference evidence="8 9" key="1">
    <citation type="submission" date="2023-11" db="EMBL/GenBank/DDBJ databases">
        <title>An acidophilic fungus is an integral part of prey digestion in a carnivorous sundew plant.</title>
        <authorList>
            <person name="Tsai I.J."/>
        </authorList>
    </citation>
    <scope>NUCLEOTIDE SEQUENCE [LARGE SCALE GENOMIC DNA]</scope>
    <source>
        <strain evidence="8">169a</strain>
    </source>
</reference>
<evidence type="ECO:0000259" key="7">
    <source>
        <dbReference type="Pfam" id="PF04116"/>
    </source>
</evidence>
<dbReference type="GO" id="GO:0016020">
    <property type="term" value="C:membrane"/>
    <property type="evidence" value="ECO:0007669"/>
    <property type="project" value="UniProtKB-SubCell"/>
</dbReference>
<feature type="compositionally biased region" description="Basic and acidic residues" evidence="5">
    <location>
        <begin position="362"/>
        <end position="378"/>
    </location>
</feature>
<evidence type="ECO:0000256" key="3">
    <source>
        <dbReference type="ARBA" id="ARBA00022989"/>
    </source>
</evidence>
<evidence type="ECO:0000313" key="9">
    <source>
        <dbReference type="Proteomes" id="UP001303373"/>
    </source>
</evidence>